<dbReference type="InterPro" id="IPR006157">
    <property type="entry name" value="FolB_dom"/>
</dbReference>
<comment type="pathway">
    <text evidence="2 6">Cofactor biosynthesis; tetrahydrofolate biosynthesis; 2-amino-4-hydroxy-6-hydroxymethyl-7,8-dihydropteridine diphosphate from 7,8-dihydroneopterin triphosphate: step 3/4.</text>
</comment>
<dbReference type="SUPFAM" id="SSF55620">
    <property type="entry name" value="Tetrahydrobiopterin biosynthesis enzymes-like"/>
    <property type="match status" value="1"/>
</dbReference>
<dbReference type="STRING" id="485916.Dtox_0236"/>
<evidence type="ECO:0000256" key="5">
    <source>
        <dbReference type="ARBA" id="ARBA00023239"/>
    </source>
</evidence>
<dbReference type="KEGG" id="dae:Dtox_0236"/>
<gene>
    <name evidence="8" type="ordered locus">Dtox_0236</name>
</gene>
<dbReference type="FunFam" id="3.30.1130.10:FF:000003">
    <property type="entry name" value="7,8-dihydroneopterin aldolase"/>
    <property type="match status" value="1"/>
</dbReference>
<dbReference type="PANTHER" id="PTHR42844">
    <property type="entry name" value="DIHYDRONEOPTERIN ALDOLASE 1-RELATED"/>
    <property type="match status" value="1"/>
</dbReference>
<dbReference type="RefSeq" id="WP_015755910.1">
    <property type="nucleotide sequence ID" value="NC_013216.1"/>
</dbReference>
<evidence type="ECO:0000256" key="1">
    <source>
        <dbReference type="ARBA" id="ARBA00001353"/>
    </source>
</evidence>
<dbReference type="OrthoDB" id="9808041at2"/>
<protein>
    <recommendedName>
        <fullName evidence="6">7,8-dihydroneopterin aldolase</fullName>
        <ecNumber evidence="6">4.1.2.25</ecNumber>
    </recommendedName>
</protein>
<comment type="function">
    <text evidence="6">Catalyzes the conversion of 7,8-dihydroneopterin to 6-hydroxymethyl-7,8-dihydropterin.</text>
</comment>
<dbReference type="Pfam" id="PF02152">
    <property type="entry name" value="FolB"/>
    <property type="match status" value="1"/>
</dbReference>
<dbReference type="eggNOG" id="COG1539">
    <property type="taxonomic scope" value="Bacteria"/>
</dbReference>
<evidence type="ECO:0000256" key="4">
    <source>
        <dbReference type="ARBA" id="ARBA00022909"/>
    </source>
</evidence>
<dbReference type="NCBIfam" id="TIGR00525">
    <property type="entry name" value="folB"/>
    <property type="match status" value="1"/>
</dbReference>
<dbReference type="Proteomes" id="UP000002217">
    <property type="component" value="Chromosome"/>
</dbReference>
<evidence type="ECO:0000259" key="7">
    <source>
        <dbReference type="SMART" id="SM00905"/>
    </source>
</evidence>
<comment type="similarity">
    <text evidence="3 6">Belongs to the DHNA family.</text>
</comment>
<dbReference type="UniPathway" id="UPA00077">
    <property type="reaction ID" value="UER00154"/>
</dbReference>
<dbReference type="GO" id="GO:0046656">
    <property type="term" value="P:folic acid biosynthetic process"/>
    <property type="evidence" value="ECO:0007669"/>
    <property type="project" value="UniProtKB-UniRule"/>
</dbReference>
<dbReference type="CDD" id="cd00534">
    <property type="entry name" value="DHNA_DHNTPE"/>
    <property type="match status" value="1"/>
</dbReference>
<keyword evidence="9" id="KW-1185">Reference proteome</keyword>
<dbReference type="EMBL" id="CP001720">
    <property type="protein sequence ID" value="ACV61189.1"/>
    <property type="molecule type" value="Genomic_DNA"/>
</dbReference>
<organism evidence="8 9">
    <name type="scientific">Desulfofarcimen acetoxidans (strain ATCC 49208 / DSM 771 / KCTC 5769 / VKM B-1644 / 5575)</name>
    <name type="common">Desulfotomaculum acetoxidans</name>
    <dbReference type="NCBI Taxonomy" id="485916"/>
    <lineage>
        <taxon>Bacteria</taxon>
        <taxon>Bacillati</taxon>
        <taxon>Bacillota</taxon>
        <taxon>Clostridia</taxon>
        <taxon>Eubacteriales</taxon>
        <taxon>Peptococcaceae</taxon>
        <taxon>Desulfofarcimen</taxon>
    </lineage>
</organism>
<evidence type="ECO:0000256" key="2">
    <source>
        <dbReference type="ARBA" id="ARBA00005013"/>
    </source>
</evidence>
<dbReference type="PANTHER" id="PTHR42844:SF1">
    <property type="entry name" value="DIHYDRONEOPTERIN ALDOLASE 1-RELATED"/>
    <property type="match status" value="1"/>
</dbReference>
<dbReference type="HOGENOM" id="CLU_112632_1_3_9"/>
<reference evidence="8 9" key="1">
    <citation type="journal article" date="2009" name="Stand. Genomic Sci.">
        <title>Complete genome sequence of Desulfotomaculum acetoxidans type strain (5575).</title>
        <authorList>
            <person name="Spring S."/>
            <person name="Lapidus A."/>
            <person name="Schroder M."/>
            <person name="Gleim D."/>
            <person name="Sims D."/>
            <person name="Meincke L."/>
            <person name="Glavina Del Rio T."/>
            <person name="Tice H."/>
            <person name="Copeland A."/>
            <person name="Cheng J.F."/>
            <person name="Lucas S."/>
            <person name="Chen F."/>
            <person name="Nolan M."/>
            <person name="Bruce D."/>
            <person name="Goodwin L."/>
            <person name="Pitluck S."/>
            <person name="Ivanova N."/>
            <person name="Mavromatis K."/>
            <person name="Mikhailova N."/>
            <person name="Pati A."/>
            <person name="Chen A."/>
            <person name="Palaniappan K."/>
            <person name="Land M."/>
            <person name="Hauser L."/>
            <person name="Chang Y.J."/>
            <person name="Jeffries C.D."/>
            <person name="Chain P."/>
            <person name="Saunders E."/>
            <person name="Brettin T."/>
            <person name="Detter J.C."/>
            <person name="Goker M."/>
            <person name="Bristow J."/>
            <person name="Eisen J.A."/>
            <person name="Markowitz V."/>
            <person name="Hugenholtz P."/>
            <person name="Kyrpides N.C."/>
            <person name="Klenk H.P."/>
            <person name="Han C."/>
        </authorList>
    </citation>
    <scope>NUCLEOTIDE SEQUENCE [LARGE SCALE GENOMIC DNA]</scope>
    <source>
        <strain evidence="9">ATCC 49208 / DSM 771 / VKM B-1644</strain>
    </source>
</reference>
<sequence length="121" mass="13720">MSDKIILSGLDFYGYHGVLPEEQRLGQKFIIDLELSLSLREAGIKDDPDLTVNYARVFETVREVVVGKPFFLIEALAEAIAFKVLKNFSIEKVLVRVRKPQAPVPGCFEHMAVEITREKEV</sequence>
<keyword evidence="5 6" id="KW-0456">Lyase</keyword>
<evidence type="ECO:0000256" key="3">
    <source>
        <dbReference type="ARBA" id="ARBA00005708"/>
    </source>
</evidence>
<dbReference type="AlphaFoldDB" id="C8W3T5"/>
<accession>C8W3T5</accession>
<feature type="domain" description="Dihydroneopterin aldolase/epimerase" evidence="7">
    <location>
        <begin position="5"/>
        <end position="117"/>
    </location>
</feature>
<dbReference type="SMART" id="SM00905">
    <property type="entry name" value="FolB"/>
    <property type="match status" value="1"/>
</dbReference>
<evidence type="ECO:0000313" key="8">
    <source>
        <dbReference type="EMBL" id="ACV61189.1"/>
    </source>
</evidence>
<dbReference type="EC" id="4.1.2.25" evidence="6"/>
<dbReference type="InterPro" id="IPR043133">
    <property type="entry name" value="GTP-CH-I_C/QueF"/>
</dbReference>
<proteinExistence type="inferred from homology"/>
<evidence type="ECO:0000313" key="9">
    <source>
        <dbReference type="Proteomes" id="UP000002217"/>
    </source>
</evidence>
<dbReference type="GO" id="GO:0004150">
    <property type="term" value="F:dihydroneopterin aldolase activity"/>
    <property type="evidence" value="ECO:0007669"/>
    <property type="project" value="UniProtKB-UniRule"/>
</dbReference>
<dbReference type="Gene3D" id="3.30.1130.10">
    <property type="match status" value="1"/>
</dbReference>
<comment type="catalytic activity">
    <reaction evidence="1 6">
        <text>7,8-dihydroneopterin = 6-hydroxymethyl-7,8-dihydropterin + glycolaldehyde</text>
        <dbReference type="Rhea" id="RHEA:10540"/>
        <dbReference type="ChEBI" id="CHEBI:17001"/>
        <dbReference type="ChEBI" id="CHEBI:17071"/>
        <dbReference type="ChEBI" id="CHEBI:44841"/>
        <dbReference type="EC" id="4.1.2.25"/>
    </reaction>
</comment>
<keyword evidence="4 6" id="KW-0289">Folate biosynthesis</keyword>
<dbReference type="InterPro" id="IPR006156">
    <property type="entry name" value="Dihydroneopterin_aldolase"/>
</dbReference>
<dbReference type="GO" id="GO:0046654">
    <property type="term" value="P:tetrahydrofolate biosynthetic process"/>
    <property type="evidence" value="ECO:0007669"/>
    <property type="project" value="UniProtKB-UniRule"/>
</dbReference>
<dbReference type="NCBIfam" id="TIGR00526">
    <property type="entry name" value="folB_dom"/>
    <property type="match status" value="1"/>
</dbReference>
<name>C8W3T5_DESAS</name>
<evidence type="ECO:0000256" key="6">
    <source>
        <dbReference type="RuleBase" id="RU362079"/>
    </source>
</evidence>
<dbReference type="GO" id="GO:0005737">
    <property type="term" value="C:cytoplasm"/>
    <property type="evidence" value="ECO:0007669"/>
    <property type="project" value="TreeGrafter"/>
</dbReference>